<evidence type="ECO:0000313" key="3">
    <source>
        <dbReference type="Proteomes" id="UP001432099"/>
    </source>
</evidence>
<keyword evidence="3" id="KW-1185">Reference proteome</keyword>
<feature type="transmembrane region" description="Helical" evidence="1">
    <location>
        <begin position="181"/>
        <end position="201"/>
    </location>
</feature>
<dbReference type="EMBL" id="AP028127">
    <property type="protein sequence ID" value="BEH91986.1"/>
    <property type="molecule type" value="Genomic_DNA"/>
</dbReference>
<gene>
    <name evidence="2" type="ORF">T23_20880</name>
</gene>
<feature type="transmembrane region" description="Helical" evidence="1">
    <location>
        <begin position="131"/>
        <end position="149"/>
    </location>
</feature>
<feature type="transmembrane region" description="Helical" evidence="1">
    <location>
        <begin position="92"/>
        <end position="111"/>
    </location>
</feature>
<accession>A0ABM8IR05</accession>
<evidence type="ECO:0000313" key="2">
    <source>
        <dbReference type="EMBL" id="BEH91986.1"/>
    </source>
</evidence>
<name>A0ABM8IR05_9FIRM</name>
<keyword evidence="1" id="KW-1133">Transmembrane helix</keyword>
<sequence>MRSKYQRLKFIEKYHLLPVIASIPAITFILYQLLPDFSVLNFDVSHEAALLIFILVIPTIGCLYLVNLFVFFPYLIYMYFSTLRRKLPLSPTFRLINRVFISILLIIFIITADYNRYIFPVQYDTCFFNKFIYGLLLLSIGWGCSVTRFKNKTRIINLIFIFIIYHFLNAFFYGIELHQTIMFLFANISFFAEIFLFKEVLNKNSL</sequence>
<keyword evidence="1" id="KW-0812">Transmembrane</keyword>
<feature type="transmembrane region" description="Helical" evidence="1">
    <location>
        <begin position="14"/>
        <end position="34"/>
    </location>
</feature>
<reference evidence="2" key="1">
    <citation type="journal article" date="2024" name="Int. J. Syst. Evol. Microbiol.">
        <title>Turicibacter faecis sp. nov., isolated from faeces of heart failure mouse model.</title>
        <authorList>
            <person name="Imamura Y."/>
            <person name="Motooka D."/>
            <person name="Nakajima Y."/>
            <person name="Ito S."/>
            <person name="Kitakaze M."/>
            <person name="Iida T."/>
            <person name="Nakamura S."/>
        </authorList>
    </citation>
    <scope>NUCLEOTIDE SEQUENCE</scope>
    <source>
        <strain evidence="2">TC023</strain>
    </source>
</reference>
<protein>
    <submittedName>
        <fullName evidence="2">Uncharacterized protein</fullName>
    </submittedName>
</protein>
<feature type="transmembrane region" description="Helical" evidence="1">
    <location>
        <begin position="49"/>
        <end position="80"/>
    </location>
</feature>
<evidence type="ECO:0000256" key="1">
    <source>
        <dbReference type="SAM" id="Phobius"/>
    </source>
</evidence>
<keyword evidence="1" id="KW-0472">Membrane</keyword>
<organism evidence="2 3">
    <name type="scientific">Turicibacter faecis</name>
    <dbReference type="NCBI Taxonomy" id="2963365"/>
    <lineage>
        <taxon>Bacteria</taxon>
        <taxon>Bacillati</taxon>
        <taxon>Bacillota</taxon>
        <taxon>Erysipelotrichia</taxon>
        <taxon>Erysipelotrichales</taxon>
        <taxon>Turicibacteraceae</taxon>
        <taxon>Turicibacter</taxon>
    </lineage>
</organism>
<dbReference type="Proteomes" id="UP001432099">
    <property type="component" value="Chromosome"/>
</dbReference>
<proteinExistence type="predicted"/>
<feature type="transmembrane region" description="Helical" evidence="1">
    <location>
        <begin position="156"/>
        <end position="175"/>
    </location>
</feature>